<keyword evidence="2" id="KW-1185">Reference proteome</keyword>
<comment type="caution">
    <text evidence="1">The sequence shown here is derived from an EMBL/GenBank/DDBJ whole genome shotgun (WGS) entry which is preliminary data.</text>
</comment>
<dbReference type="EMBL" id="JAQNDK010000007">
    <property type="protein sequence ID" value="MDC0685812.1"/>
    <property type="molecule type" value="Genomic_DNA"/>
</dbReference>
<reference evidence="1 2" key="1">
    <citation type="submission" date="2023-01" db="EMBL/GenBank/DDBJ databases">
        <title>Minimal conservation of predation-associated metabolite biosynthetic gene clusters underscores biosynthetic potential of Myxococcota including descriptions for ten novel species: Archangium lansinium sp. nov., Myxococcus landrumus sp. nov., Nannocystis bai.</title>
        <authorList>
            <person name="Ahearne A."/>
            <person name="Stevens C."/>
            <person name="Dowd S."/>
        </authorList>
    </citation>
    <scope>NUCLEOTIDE SEQUENCE [LARGE SCALE GENOMIC DNA]</scope>
    <source>
        <strain evidence="1 2">WIWO2</strain>
    </source>
</reference>
<name>A0ABT5CHE8_9BACT</name>
<evidence type="ECO:0000313" key="1">
    <source>
        <dbReference type="EMBL" id="MDC0685812.1"/>
    </source>
</evidence>
<proteinExistence type="predicted"/>
<accession>A0ABT5CHE8</accession>
<evidence type="ECO:0008006" key="3">
    <source>
        <dbReference type="Google" id="ProtNLM"/>
    </source>
</evidence>
<gene>
    <name evidence="1" type="ORF">POL72_49370</name>
</gene>
<dbReference type="RefSeq" id="WP_272104317.1">
    <property type="nucleotide sequence ID" value="NZ_JAQNDK010000007.1"/>
</dbReference>
<organism evidence="1 2">
    <name type="scientific">Sorangium atrum</name>
    <dbReference type="NCBI Taxonomy" id="2995308"/>
    <lineage>
        <taxon>Bacteria</taxon>
        <taxon>Pseudomonadati</taxon>
        <taxon>Myxococcota</taxon>
        <taxon>Polyangia</taxon>
        <taxon>Polyangiales</taxon>
        <taxon>Polyangiaceae</taxon>
        <taxon>Sorangium</taxon>
    </lineage>
</organism>
<sequence>MPTCRECNSEVDELKTIKVGSKKKKVCEDCADRAAQEGAIAEESEAVVQQMMGFKGRR</sequence>
<dbReference type="Proteomes" id="UP001217485">
    <property type="component" value="Unassembled WGS sequence"/>
</dbReference>
<protein>
    <recommendedName>
        <fullName evidence="3">ClpX-type ZB domain-containing protein</fullName>
    </recommendedName>
</protein>
<evidence type="ECO:0000313" key="2">
    <source>
        <dbReference type="Proteomes" id="UP001217485"/>
    </source>
</evidence>